<dbReference type="Proteomes" id="UP000274822">
    <property type="component" value="Unassembled WGS sequence"/>
</dbReference>
<dbReference type="GO" id="GO:0000122">
    <property type="term" value="P:negative regulation of transcription by RNA polymerase II"/>
    <property type="evidence" value="ECO:0007669"/>
    <property type="project" value="InterPro"/>
</dbReference>
<dbReference type="GO" id="GO:0051123">
    <property type="term" value="P:RNA polymerase II preinitiation complex assembly"/>
    <property type="evidence" value="ECO:0007669"/>
    <property type="project" value="TreeGrafter"/>
</dbReference>
<accession>A0A433QCY1</accession>
<gene>
    <name evidence="1" type="ORF">BC938DRAFT_482935</name>
</gene>
<comment type="caution">
    <text evidence="1">The sequence shown here is derived from an EMBL/GenBank/DDBJ whole genome shotgun (WGS) entry which is preliminary data.</text>
</comment>
<dbReference type="GO" id="GO:0017025">
    <property type="term" value="F:TBP-class protein binding"/>
    <property type="evidence" value="ECO:0007669"/>
    <property type="project" value="TreeGrafter"/>
</dbReference>
<feature type="non-terminal residue" evidence="1">
    <location>
        <position position="1"/>
    </location>
</feature>
<evidence type="ECO:0000313" key="2">
    <source>
        <dbReference type="Proteomes" id="UP000274822"/>
    </source>
</evidence>
<dbReference type="SUPFAM" id="SSF47113">
    <property type="entry name" value="Histone-fold"/>
    <property type="match status" value="1"/>
</dbReference>
<dbReference type="PANTHER" id="PTHR46138:SF1">
    <property type="entry name" value="PROTEIN DR1"/>
    <property type="match status" value="1"/>
</dbReference>
<dbReference type="InterPro" id="IPR042225">
    <property type="entry name" value="Ncb2"/>
</dbReference>
<dbReference type="GO" id="GO:0046982">
    <property type="term" value="F:protein heterodimerization activity"/>
    <property type="evidence" value="ECO:0007669"/>
    <property type="project" value="InterPro"/>
</dbReference>
<keyword evidence="2" id="KW-1185">Reference proteome</keyword>
<organism evidence="1 2">
    <name type="scientific">Jimgerdemannia flammicorona</name>
    <dbReference type="NCBI Taxonomy" id="994334"/>
    <lineage>
        <taxon>Eukaryota</taxon>
        <taxon>Fungi</taxon>
        <taxon>Fungi incertae sedis</taxon>
        <taxon>Mucoromycota</taxon>
        <taxon>Mucoromycotina</taxon>
        <taxon>Endogonomycetes</taxon>
        <taxon>Endogonales</taxon>
        <taxon>Endogonaceae</taxon>
        <taxon>Jimgerdemannia</taxon>
    </lineage>
</organism>
<dbReference type="EMBL" id="RBNJ01008014">
    <property type="protein sequence ID" value="RUS27658.1"/>
    <property type="molecule type" value="Genomic_DNA"/>
</dbReference>
<reference evidence="1 2" key="1">
    <citation type="journal article" date="2018" name="New Phytol.">
        <title>Phylogenomics of Endogonaceae and evolution of mycorrhizas within Mucoromycota.</title>
        <authorList>
            <person name="Chang Y."/>
            <person name="Desiro A."/>
            <person name="Na H."/>
            <person name="Sandor L."/>
            <person name="Lipzen A."/>
            <person name="Clum A."/>
            <person name="Barry K."/>
            <person name="Grigoriev I.V."/>
            <person name="Martin F.M."/>
            <person name="Stajich J.E."/>
            <person name="Smith M.E."/>
            <person name="Bonito G."/>
            <person name="Spatafora J.W."/>
        </authorList>
    </citation>
    <scope>NUCLEOTIDE SEQUENCE [LARGE SCALE GENOMIC DNA]</scope>
    <source>
        <strain evidence="1 2">AD002</strain>
    </source>
</reference>
<dbReference type="Gene3D" id="1.10.20.10">
    <property type="entry name" value="Histone, subunit A"/>
    <property type="match status" value="1"/>
</dbReference>
<dbReference type="GO" id="GO:0016251">
    <property type="term" value="F:RNA polymerase II general transcription initiation factor activity"/>
    <property type="evidence" value="ECO:0007669"/>
    <property type="project" value="TreeGrafter"/>
</dbReference>
<dbReference type="GO" id="GO:0017054">
    <property type="term" value="C:negative cofactor 2 complex"/>
    <property type="evidence" value="ECO:0007669"/>
    <property type="project" value="InterPro"/>
</dbReference>
<proteinExistence type="predicted"/>
<dbReference type="PANTHER" id="PTHR46138">
    <property type="entry name" value="PROTEIN DR1"/>
    <property type="match status" value="1"/>
</dbReference>
<name>A0A433QCY1_9FUNG</name>
<dbReference type="AlphaFoldDB" id="A0A433QCY1"/>
<evidence type="ECO:0000313" key="1">
    <source>
        <dbReference type="EMBL" id="RUS27658.1"/>
    </source>
</evidence>
<dbReference type="InterPro" id="IPR009072">
    <property type="entry name" value="Histone-fold"/>
</dbReference>
<protein>
    <submittedName>
        <fullName evidence="1">Histone-fold-containing protein</fullName>
    </submittedName>
</protein>
<sequence length="80" mass="9373">ANEICEKESKKTIAAEHVITALQTLGFESYLEEVEEVFKEHKKTQKSTRLENSGMSEEELLRQQELLFEQSRIKFQAQQQ</sequence>